<feature type="domain" description="GST N-terminal" evidence="2">
    <location>
        <begin position="1"/>
        <end position="110"/>
    </location>
</feature>
<dbReference type="InterPro" id="IPR004045">
    <property type="entry name" value="Glutathione_S-Trfase_N"/>
</dbReference>
<evidence type="ECO:0008006" key="6">
    <source>
        <dbReference type="Google" id="ProtNLM"/>
    </source>
</evidence>
<dbReference type="PANTHER" id="PTHR42673">
    <property type="entry name" value="MALEYLACETOACETATE ISOMERASE"/>
    <property type="match status" value="1"/>
</dbReference>
<dbReference type="SFLD" id="SFLDS00019">
    <property type="entry name" value="Glutathione_Transferase_(cytos"/>
    <property type="match status" value="1"/>
</dbReference>
<dbReference type="Pfam" id="PF14497">
    <property type="entry name" value="GST_C_3"/>
    <property type="match status" value="1"/>
</dbReference>
<gene>
    <name evidence="4" type="ORF">LUZ61_007231</name>
</gene>
<dbReference type="PROSITE" id="PS50404">
    <property type="entry name" value="GST_NTER"/>
    <property type="match status" value="1"/>
</dbReference>
<dbReference type="AlphaFoldDB" id="A0AAD6EWC0"/>
<evidence type="ECO:0000259" key="3">
    <source>
        <dbReference type="PROSITE" id="PS50405"/>
    </source>
</evidence>
<dbReference type="EMBL" id="JAMRDG010000001">
    <property type="protein sequence ID" value="KAJ3703526.1"/>
    <property type="molecule type" value="Genomic_DNA"/>
</dbReference>
<accession>A0AAD6EWC0</accession>
<name>A0AAD6EWC0_9POAL</name>
<dbReference type="PANTHER" id="PTHR42673:SF4">
    <property type="entry name" value="MALEYLACETOACETATE ISOMERASE"/>
    <property type="match status" value="1"/>
</dbReference>
<dbReference type="InterPro" id="IPR004046">
    <property type="entry name" value="GST_C"/>
</dbReference>
<evidence type="ECO:0000313" key="5">
    <source>
        <dbReference type="Proteomes" id="UP001210211"/>
    </source>
</evidence>
<feature type="domain" description="GST C-terminal" evidence="3">
    <location>
        <begin position="115"/>
        <end position="241"/>
    </location>
</feature>
<evidence type="ECO:0000313" key="4">
    <source>
        <dbReference type="EMBL" id="KAJ3703526.1"/>
    </source>
</evidence>
<proteinExistence type="inferred from homology"/>
<dbReference type="InterPro" id="IPR040079">
    <property type="entry name" value="Glutathione_S-Trfase"/>
</dbReference>
<dbReference type="SUPFAM" id="SSF52833">
    <property type="entry name" value="Thioredoxin-like"/>
    <property type="match status" value="1"/>
</dbReference>
<dbReference type="GO" id="GO:0006749">
    <property type="term" value="P:glutathione metabolic process"/>
    <property type="evidence" value="ECO:0007669"/>
    <property type="project" value="TreeGrafter"/>
</dbReference>
<dbReference type="Gene3D" id="3.40.30.10">
    <property type="entry name" value="Glutaredoxin"/>
    <property type="match status" value="1"/>
</dbReference>
<comment type="similarity">
    <text evidence="1">Belongs to the GST superfamily. Zeta family.</text>
</comment>
<organism evidence="4 5">
    <name type="scientific">Rhynchospora tenuis</name>
    <dbReference type="NCBI Taxonomy" id="198213"/>
    <lineage>
        <taxon>Eukaryota</taxon>
        <taxon>Viridiplantae</taxon>
        <taxon>Streptophyta</taxon>
        <taxon>Embryophyta</taxon>
        <taxon>Tracheophyta</taxon>
        <taxon>Spermatophyta</taxon>
        <taxon>Magnoliopsida</taxon>
        <taxon>Liliopsida</taxon>
        <taxon>Poales</taxon>
        <taxon>Cyperaceae</taxon>
        <taxon>Cyperoideae</taxon>
        <taxon>Rhynchosporeae</taxon>
        <taxon>Rhynchospora</taxon>
    </lineage>
</organism>
<comment type="caution">
    <text evidence="4">The sequence shown here is derived from an EMBL/GenBank/DDBJ whole genome shotgun (WGS) entry which is preliminary data.</text>
</comment>
<dbReference type="CDD" id="cd03191">
    <property type="entry name" value="GST_C_Zeta"/>
    <property type="match status" value="1"/>
</dbReference>
<dbReference type="Pfam" id="PF13417">
    <property type="entry name" value="GST_N_3"/>
    <property type="match status" value="1"/>
</dbReference>
<dbReference type="GO" id="GO:0016034">
    <property type="term" value="F:maleylacetoacetate isomerase activity"/>
    <property type="evidence" value="ECO:0007669"/>
    <property type="project" value="TreeGrafter"/>
</dbReference>
<dbReference type="Gene3D" id="1.20.1050.10">
    <property type="match status" value="1"/>
</dbReference>
<dbReference type="Proteomes" id="UP001210211">
    <property type="component" value="Unassembled WGS sequence"/>
</dbReference>
<dbReference type="FunFam" id="1.20.1050.10:FF:000017">
    <property type="entry name" value="Maleylacetoacetate isomerase"/>
    <property type="match status" value="1"/>
</dbReference>
<sequence length="243" mass="27800">MKKTGREVRLAFSSTNLPTKERREADQPANLEENLLSSGWKSAFEPDQKIKLYNYWRSTCSQTVRITLNLKEYEKLNPVKYVPTLVDGEVVVADSFAIILYLEDKYPQHPLLPKDLKKKALNIQIASIVTSTIQPRQNLPVDIDFIEGRFDLDKKLLWAQHYLNKGFTALEKLIKDCAGKYATGDEIQMADVFLEPQIHAGITRFEIDMSEFPTLARLHDAYMKIPEFQAAVPEIQQDAPRGS</sequence>
<evidence type="ECO:0000259" key="2">
    <source>
        <dbReference type="PROSITE" id="PS50404"/>
    </source>
</evidence>
<dbReference type="InterPro" id="IPR010987">
    <property type="entry name" value="Glutathione-S-Trfase_C-like"/>
</dbReference>
<dbReference type="InterPro" id="IPR034330">
    <property type="entry name" value="GST_Zeta_C"/>
</dbReference>
<dbReference type="InterPro" id="IPR036282">
    <property type="entry name" value="Glutathione-S-Trfase_C_sf"/>
</dbReference>
<evidence type="ECO:0000256" key="1">
    <source>
        <dbReference type="ARBA" id="ARBA00010007"/>
    </source>
</evidence>
<dbReference type="GO" id="GO:0004364">
    <property type="term" value="F:glutathione transferase activity"/>
    <property type="evidence" value="ECO:0007669"/>
    <property type="project" value="TreeGrafter"/>
</dbReference>
<reference evidence="4 5" key="1">
    <citation type="journal article" date="2022" name="Cell">
        <title>Repeat-based holocentromeres influence genome architecture and karyotype evolution.</title>
        <authorList>
            <person name="Hofstatter P.G."/>
            <person name="Thangavel G."/>
            <person name="Lux T."/>
            <person name="Neumann P."/>
            <person name="Vondrak T."/>
            <person name="Novak P."/>
            <person name="Zhang M."/>
            <person name="Costa L."/>
            <person name="Castellani M."/>
            <person name="Scott A."/>
            <person name="Toegelov H."/>
            <person name="Fuchs J."/>
            <person name="Mata-Sucre Y."/>
            <person name="Dias Y."/>
            <person name="Vanzela A.L.L."/>
            <person name="Huettel B."/>
            <person name="Almeida C.C.S."/>
            <person name="Simkova H."/>
            <person name="Souza G."/>
            <person name="Pedrosa-Harand A."/>
            <person name="Macas J."/>
            <person name="Mayer K.F.X."/>
            <person name="Houben A."/>
            <person name="Marques A."/>
        </authorList>
    </citation>
    <scope>NUCLEOTIDE SEQUENCE [LARGE SCALE GENOMIC DNA]</scope>
    <source>
        <strain evidence="4">RhyTen1mFocal</strain>
    </source>
</reference>
<protein>
    <recommendedName>
        <fullName evidence="6">Glutathione transferase</fullName>
    </recommendedName>
</protein>
<dbReference type="SUPFAM" id="SSF47616">
    <property type="entry name" value="GST C-terminal domain-like"/>
    <property type="match status" value="1"/>
</dbReference>
<dbReference type="PROSITE" id="PS50405">
    <property type="entry name" value="GST_CTER"/>
    <property type="match status" value="1"/>
</dbReference>
<keyword evidence="5" id="KW-1185">Reference proteome</keyword>
<dbReference type="GO" id="GO:0006559">
    <property type="term" value="P:L-phenylalanine catabolic process"/>
    <property type="evidence" value="ECO:0007669"/>
    <property type="project" value="TreeGrafter"/>
</dbReference>
<dbReference type="InterPro" id="IPR036249">
    <property type="entry name" value="Thioredoxin-like_sf"/>
</dbReference>